<dbReference type="Proteomes" id="UP000564604">
    <property type="component" value="Unassembled WGS sequence"/>
</dbReference>
<dbReference type="InterPro" id="IPR058909">
    <property type="entry name" value="CD_NTase_C"/>
</dbReference>
<evidence type="ECO:0000256" key="4">
    <source>
        <dbReference type="ARBA" id="ARBA00023118"/>
    </source>
</evidence>
<feature type="domain" description="cGAS/DncV-like nucleotidyltransferase C-terminal helical" evidence="6">
    <location>
        <begin position="235"/>
        <end position="333"/>
    </location>
</feature>
<dbReference type="Pfam" id="PF26305">
    <property type="entry name" value="CD_NTase_C"/>
    <property type="match status" value="1"/>
</dbReference>
<evidence type="ECO:0000256" key="3">
    <source>
        <dbReference type="ARBA" id="ARBA00022741"/>
    </source>
</evidence>
<name>A0A9Q5B401_PSEFR</name>
<reference evidence="7 8" key="1">
    <citation type="journal article" date="2020" name="Front. Microbiol.">
        <title>Genetic Organization of the aprX-lipA2 Operon Affects the Proteolytic Potential of Pseudomonas Species in Milk.</title>
        <authorList>
            <person name="Maier C."/>
            <person name="Huptas C."/>
            <person name="von Neubeck M."/>
            <person name="Scherer S."/>
            <person name="Wenning M."/>
            <person name="Lucking G."/>
        </authorList>
    </citation>
    <scope>NUCLEOTIDE SEQUENCE [LARGE SCALE GENOMIC DNA]</scope>
    <source>
        <strain evidence="7 8">WS 5094</strain>
    </source>
</reference>
<proteinExistence type="predicted"/>
<evidence type="ECO:0000256" key="5">
    <source>
        <dbReference type="SAM" id="MobiDB-lite"/>
    </source>
</evidence>
<evidence type="ECO:0000256" key="1">
    <source>
        <dbReference type="ARBA" id="ARBA00022679"/>
    </source>
</evidence>
<evidence type="ECO:0000259" key="6">
    <source>
        <dbReference type="Pfam" id="PF26305"/>
    </source>
</evidence>
<dbReference type="AlphaFoldDB" id="A0A9Q5B401"/>
<dbReference type="EMBL" id="JAAQYX010000031">
    <property type="protein sequence ID" value="NNB51439.1"/>
    <property type="molecule type" value="Genomic_DNA"/>
</dbReference>
<organism evidence="7 8">
    <name type="scientific">Pseudomonas fragi</name>
    <dbReference type="NCBI Taxonomy" id="296"/>
    <lineage>
        <taxon>Bacteria</taxon>
        <taxon>Pseudomonadati</taxon>
        <taxon>Pseudomonadota</taxon>
        <taxon>Gammaproteobacteria</taxon>
        <taxon>Pseudomonadales</taxon>
        <taxon>Pseudomonadaceae</taxon>
        <taxon>Pseudomonas</taxon>
    </lineage>
</organism>
<evidence type="ECO:0000256" key="2">
    <source>
        <dbReference type="ARBA" id="ARBA00022695"/>
    </source>
</evidence>
<gene>
    <name evidence="7" type="ORF">HBN89_19515</name>
</gene>
<keyword evidence="2" id="KW-0548">Nucleotidyltransferase</keyword>
<dbReference type="RefSeq" id="WP_169907830.1">
    <property type="nucleotide sequence ID" value="NZ_JAAQYX010000031.1"/>
</dbReference>
<accession>A0A9Q5B401</accession>
<keyword evidence="3" id="KW-0547">Nucleotide-binding</keyword>
<sequence length="373" mass="42016">MDFSSRLGSLKQRRKGPEYSSGLETMDSLTGNASNRELFKAKEVFESLQESDGVKYAIGAMTAVEQKYTEISIKEGERVAASLARDLDGQEFKVDTRLQGSVGLDVHIKGYSDVDMLVLVKDTILVQTPQIVPNSYIDALDQRPMPSIVGDLRARAEIILTNNFPKVDVNVNGAKSISLEGGSLARKVDIVPAAWYHTVDFQSSRLDHHIAVKIYNKHESSLFVNYPFLNRKKINDADDMVDGNLKRIVRLMKTLQSDAVGQAKESIKNINSFDVLSIAYDMRSQLFIPSYRQLGLVEILRARLEYLLEDEAYRKNMDTPDLTRKVFDNDNKLEALAWLFIDCNDLADSLVKEINPYSSTYDKKVLLEKAVFG</sequence>
<evidence type="ECO:0000313" key="7">
    <source>
        <dbReference type="EMBL" id="NNB51439.1"/>
    </source>
</evidence>
<keyword evidence="4" id="KW-0051">Antiviral defense</keyword>
<evidence type="ECO:0000313" key="8">
    <source>
        <dbReference type="Proteomes" id="UP000564604"/>
    </source>
</evidence>
<comment type="caution">
    <text evidence="7">The sequence shown here is derived from an EMBL/GenBank/DDBJ whole genome shotgun (WGS) entry which is preliminary data.</text>
</comment>
<protein>
    <recommendedName>
        <fullName evidence="6">cGAS/DncV-like nucleotidyltransferase C-terminal helical domain-containing protein</fullName>
    </recommendedName>
</protein>
<keyword evidence="1" id="KW-0808">Transferase</keyword>
<feature type="region of interest" description="Disordered" evidence="5">
    <location>
        <begin position="1"/>
        <end position="27"/>
    </location>
</feature>